<dbReference type="Proteomes" id="UP000035212">
    <property type="component" value="Chromosome"/>
</dbReference>
<reference evidence="1 2" key="1">
    <citation type="journal article" date="2015" name="Stand. Genomic Sci.">
        <title>Complete genome of Pseudomonas chlororaphis strain UFB2, a soil bacterium with antibacterial activity against bacterial canker pathogen of tomato.</title>
        <authorList>
            <person name="Deng P."/>
            <person name="Wang X."/>
            <person name="Baird S.M."/>
            <person name="Lu S.E."/>
        </authorList>
    </citation>
    <scope>NUCLEOTIDE SEQUENCE [LARGE SCALE GENOMIC DNA]</scope>
    <source>
        <strain evidence="1 2">UFB2</strain>
    </source>
</reference>
<dbReference type="PATRIC" id="fig|587753.11.peg.3862"/>
<gene>
    <name evidence="1" type="ORF">VM99_18885</name>
</gene>
<protein>
    <submittedName>
        <fullName evidence="1">Uncharacterized protein</fullName>
    </submittedName>
</protein>
<evidence type="ECO:0000313" key="1">
    <source>
        <dbReference type="EMBL" id="AKK00036.1"/>
    </source>
</evidence>
<sequence length="85" mass="9455">MVDRVITEAEIDQVDLKSYSAVMLVGSPQDQSGVEVFTWPRLAQLVHPSTTAQLTDTSHLLIVVDEPDDPETIARIKKLIIPSRE</sequence>
<accession>A0A0G3GFL9</accession>
<dbReference type="AlphaFoldDB" id="A0A0G3GFL9"/>
<organism evidence="1 2">
    <name type="scientific">Pseudomonas chlororaphis</name>
    <dbReference type="NCBI Taxonomy" id="587753"/>
    <lineage>
        <taxon>Bacteria</taxon>
        <taxon>Pseudomonadati</taxon>
        <taxon>Pseudomonadota</taxon>
        <taxon>Gammaproteobacteria</taxon>
        <taxon>Pseudomonadales</taxon>
        <taxon>Pseudomonadaceae</taxon>
        <taxon>Pseudomonas</taxon>
    </lineage>
</organism>
<proteinExistence type="predicted"/>
<dbReference type="EMBL" id="CP011020">
    <property type="protein sequence ID" value="AKK00036.1"/>
    <property type="molecule type" value="Genomic_DNA"/>
</dbReference>
<name>A0A0G3GFL9_9PSED</name>
<evidence type="ECO:0000313" key="2">
    <source>
        <dbReference type="Proteomes" id="UP000035212"/>
    </source>
</evidence>
<reference evidence="2" key="2">
    <citation type="submission" date="2015-03" db="EMBL/GenBank/DDBJ databases">
        <authorList>
            <person name="Deng P."/>
            <person name="Lu S."/>
        </authorList>
    </citation>
    <scope>NUCLEOTIDE SEQUENCE [LARGE SCALE GENOMIC DNA]</scope>
    <source>
        <strain evidence="2">UFB2</strain>
    </source>
</reference>